<evidence type="ECO:0000256" key="1">
    <source>
        <dbReference type="SAM" id="MobiDB-lite"/>
    </source>
</evidence>
<feature type="compositionally biased region" description="Basic and acidic residues" evidence="1">
    <location>
        <begin position="155"/>
        <end position="164"/>
    </location>
</feature>
<name>W4K3X5_HETIT</name>
<keyword evidence="3" id="KW-1185">Reference proteome</keyword>
<feature type="region of interest" description="Disordered" evidence="1">
    <location>
        <begin position="1"/>
        <end position="31"/>
    </location>
</feature>
<gene>
    <name evidence="2" type="ORF">HETIRDRAFT_453038</name>
</gene>
<feature type="region of interest" description="Disordered" evidence="1">
    <location>
        <begin position="152"/>
        <end position="190"/>
    </location>
</feature>
<dbReference type="Proteomes" id="UP000030671">
    <property type="component" value="Unassembled WGS sequence"/>
</dbReference>
<proteinExistence type="predicted"/>
<dbReference type="KEGG" id="hir:HETIRDRAFT_453038"/>
<organism evidence="2 3">
    <name type="scientific">Heterobasidion irregulare (strain TC 32-1)</name>
    <dbReference type="NCBI Taxonomy" id="747525"/>
    <lineage>
        <taxon>Eukaryota</taxon>
        <taxon>Fungi</taxon>
        <taxon>Dikarya</taxon>
        <taxon>Basidiomycota</taxon>
        <taxon>Agaricomycotina</taxon>
        <taxon>Agaricomycetes</taxon>
        <taxon>Russulales</taxon>
        <taxon>Bondarzewiaceae</taxon>
        <taxon>Heterobasidion</taxon>
        <taxon>Heterobasidion annosum species complex</taxon>
    </lineage>
</organism>
<dbReference type="RefSeq" id="XP_009548569.1">
    <property type="nucleotide sequence ID" value="XM_009550274.1"/>
</dbReference>
<dbReference type="GeneID" id="20676333"/>
<dbReference type="EMBL" id="KI925460">
    <property type="protein sequence ID" value="ETW80045.1"/>
    <property type="molecule type" value="Genomic_DNA"/>
</dbReference>
<evidence type="ECO:0000313" key="2">
    <source>
        <dbReference type="EMBL" id="ETW80045.1"/>
    </source>
</evidence>
<sequence length="361" mass="38910">MAWRGVARRATRNFTPTRSSRRGPRAGRGSLAGRTIAARTIDVVTLPPSIHPSIHPSVRPSVSLPPLAVRFPFFEQTKTRTRQCRLPSMRVDSDAIYGSRGVGPSLLGADFCLAGWLAGWLAGLGAITAPRPPFSSLLFSRLPFSSFFPSRSHTRPIDRPDTVHARPRLPASSFGNAYDDDDDDDDGGALPSPSASLVFTRFHRATGPQAAAQKMTEQGRAQWSGLDLPRAPWRGNDIRLARSPQSLGLGRKPLGGGVCAHAGAASTSLRAARARFEASLRRSASQGVVSAAPRLERAFVRCAQQQWSHEPERAPARDRVSAHYRSLGSILVPRLLPPSLLSPHPLISGPPIGSCGRKTDL</sequence>
<dbReference type="AlphaFoldDB" id="W4K3X5"/>
<reference evidence="2 3" key="1">
    <citation type="journal article" date="2012" name="New Phytol.">
        <title>Insight into trade-off between wood decay and parasitism from the genome of a fungal forest pathogen.</title>
        <authorList>
            <person name="Olson A."/>
            <person name="Aerts A."/>
            <person name="Asiegbu F."/>
            <person name="Belbahri L."/>
            <person name="Bouzid O."/>
            <person name="Broberg A."/>
            <person name="Canback B."/>
            <person name="Coutinho P.M."/>
            <person name="Cullen D."/>
            <person name="Dalman K."/>
            <person name="Deflorio G."/>
            <person name="van Diepen L.T."/>
            <person name="Dunand C."/>
            <person name="Duplessis S."/>
            <person name="Durling M."/>
            <person name="Gonthier P."/>
            <person name="Grimwood J."/>
            <person name="Fossdal C.G."/>
            <person name="Hansson D."/>
            <person name="Henrissat B."/>
            <person name="Hietala A."/>
            <person name="Himmelstrand K."/>
            <person name="Hoffmeister D."/>
            <person name="Hogberg N."/>
            <person name="James T.Y."/>
            <person name="Karlsson M."/>
            <person name="Kohler A."/>
            <person name="Kues U."/>
            <person name="Lee Y.H."/>
            <person name="Lin Y.C."/>
            <person name="Lind M."/>
            <person name="Lindquist E."/>
            <person name="Lombard V."/>
            <person name="Lucas S."/>
            <person name="Lunden K."/>
            <person name="Morin E."/>
            <person name="Murat C."/>
            <person name="Park J."/>
            <person name="Raffaello T."/>
            <person name="Rouze P."/>
            <person name="Salamov A."/>
            <person name="Schmutz J."/>
            <person name="Solheim H."/>
            <person name="Stahlberg J."/>
            <person name="Velez H."/>
            <person name="de Vries R.P."/>
            <person name="Wiebenga A."/>
            <person name="Woodward S."/>
            <person name="Yakovlev I."/>
            <person name="Garbelotto M."/>
            <person name="Martin F."/>
            <person name="Grigoriev I.V."/>
            <person name="Stenlid J."/>
        </authorList>
    </citation>
    <scope>NUCLEOTIDE SEQUENCE [LARGE SCALE GENOMIC DNA]</scope>
    <source>
        <strain evidence="2 3">TC 32-1</strain>
    </source>
</reference>
<protein>
    <submittedName>
        <fullName evidence="2">Uncharacterized protein</fullName>
    </submittedName>
</protein>
<accession>W4K3X5</accession>
<feature type="compositionally biased region" description="Acidic residues" evidence="1">
    <location>
        <begin position="178"/>
        <end position="187"/>
    </location>
</feature>
<dbReference type="InParanoid" id="W4K3X5"/>
<feature type="compositionally biased region" description="Basic residues" evidence="1">
    <location>
        <begin position="1"/>
        <end position="11"/>
    </location>
</feature>
<dbReference type="HOGENOM" id="CLU_767390_0_0_1"/>
<evidence type="ECO:0000313" key="3">
    <source>
        <dbReference type="Proteomes" id="UP000030671"/>
    </source>
</evidence>